<protein>
    <submittedName>
        <fullName evidence="1">Uncharacterized protein</fullName>
    </submittedName>
</protein>
<evidence type="ECO:0000313" key="2">
    <source>
        <dbReference type="Proteomes" id="UP000287651"/>
    </source>
</evidence>
<name>A0A426WZH9_ENSVE</name>
<dbReference type="EMBL" id="AMZH03031163">
    <property type="protein sequence ID" value="RRT32628.1"/>
    <property type="molecule type" value="Genomic_DNA"/>
</dbReference>
<evidence type="ECO:0000313" key="1">
    <source>
        <dbReference type="EMBL" id="RRT32628.1"/>
    </source>
</evidence>
<dbReference type="AlphaFoldDB" id="A0A426WZH9"/>
<organism evidence="1 2">
    <name type="scientific">Ensete ventricosum</name>
    <name type="common">Abyssinian banana</name>
    <name type="synonym">Musa ensete</name>
    <dbReference type="NCBI Taxonomy" id="4639"/>
    <lineage>
        <taxon>Eukaryota</taxon>
        <taxon>Viridiplantae</taxon>
        <taxon>Streptophyta</taxon>
        <taxon>Embryophyta</taxon>
        <taxon>Tracheophyta</taxon>
        <taxon>Spermatophyta</taxon>
        <taxon>Magnoliopsida</taxon>
        <taxon>Liliopsida</taxon>
        <taxon>Zingiberales</taxon>
        <taxon>Musaceae</taxon>
        <taxon>Ensete</taxon>
    </lineage>
</organism>
<dbReference type="Proteomes" id="UP000287651">
    <property type="component" value="Unassembled WGS sequence"/>
</dbReference>
<gene>
    <name evidence="1" type="ORF">B296_00057494</name>
</gene>
<reference evidence="1 2" key="1">
    <citation type="journal article" date="2014" name="Agronomy (Basel)">
        <title>A Draft Genome Sequence for Ensete ventricosum, the Drought-Tolerant Tree Against Hunger.</title>
        <authorList>
            <person name="Harrison J."/>
            <person name="Moore K.A."/>
            <person name="Paszkiewicz K."/>
            <person name="Jones T."/>
            <person name="Grant M."/>
            <person name="Ambacheew D."/>
            <person name="Muzemil S."/>
            <person name="Studholme D.J."/>
        </authorList>
    </citation>
    <scope>NUCLEOTIDE SEQUENCE [LARGE SCALE GENOMIC DNA]</scope>
</reference>
<sequence>MAETYGGRAAAPALGEGMARHATLMACGLDSVMFGYLHLGLQIDRLGMTWFPPKCRRGHPFGADLDESDRPIGRRSSPLAIAGDEVSAVVWESHVRRIRMRSDEWKPRKS</sequence>
<proteinExistence type="predicted"/>
<accession>A0A426WZH9</accession>
<comment type="caution">
    <text evidence="1">The sequence shown here is derived from an EMBL/GenBank/DDBJ whole genome shotgun (WGS) entry which is preliminary data.</text>
</comment>